<keyword evidence="3" id="KW-1185">Reference proteome</keyword>
<dbReference type="InterPro" id="IPR011990">
    <property type="entry name" value="TPR-like_helical_dom_sf"/>
</dbReference>
<dbReference type="OrthoDB" id="5900357at2"/>
<dbReference type="SUPFAM" id="SSF48452">
    <property type="entry name" value="TPR-like"/>
    <property type="match status" value="1"/>
</dbReference>
<dbReference type="RefSeq" id="WP_040991182.1">
    <property type="nucleotide sequence ID" value="NZ_JTKH01000023.1"/>
</dbReference>
<dbReference type="SMART" id="SM00028">
    <property type="entry name" value="TPR"/>
    <property type="match status" value="5"/>
</dbReference>
<name>A0A0C2K4A7_9VIBR</name>
<dbReference type="STRING" id="1461322.OJ16_12550"/>
<protein>
    <submittedName>
        <fullName evidence="2">Uncharacterized protein</fullName>
    </submittedName>
</protein>
<dbReference type="Gene3D" id="1.25.40.10">
    <property type="entry name" value="Tetratricopeptide repeat domain"/>
    <property type="match status" value="2"/>
</dbReference>
<reference evidence="2 3" key="1">
    <citation type="submission" date="2014-11" db="EMBL/GenBank/DDBJ databases">
        <title>Draft Genome Sequence of Vibrio piscirenalis strains CECT 8603T and CECT 8604, two marine Gammaproteobacterium isolated from cultured gilthead sea bream (Sparus aurata).</title>
        <authorList>
            <person name="Arahal D.R."/>
            <person name="Rodrigo-Torres L."/>
            <person name="Lucena T."/>
            <person name="Pujalte M.J."/>
        </authorList>
    </citation>
    <scope>NUCLEOTIDE SEQUENCE [LARGE SCALE GENOMIC DNA]</scope>
    <source>
        <strain evidence="2 3">DCR 1-4-2</strain>
    </source>
</reference>
<comment type="caution">
    <text evidence="2">The sequence shown here is derived from an EMBL/GenBank/DDBJ whole genome shotgun (WGS) entry which is preliminary data.</text>
</comment>
<accession>A0A0C2NBC4</accession>
<dbReference type="EMBL" id="JTKH01000023">
    <property type="protein sequence ID" value="KII76946.1"/>
    <property type="molecule type" value="Genomic_DNA"/>
</dbReference>
<proteinExistence type="predicted"/>
<dbReference type="InterPro" id="IPR019734">
    <property type="entry name" value="TPR_rpt"/>
</dbReference>
<organism evidence="2 3">
    <name type="scientific">Vibrio renipiscarius</name>
    <dbReference type="NCBI Taxonomy" id="1461322"/>
    <lineage>
        <taxon>Bacteria</taxon>
        <taxon>Pseudomonadati</taxon>
        <taxon>Pseudomonadota</taxon>
        <taxon>Gammaproteobacteria</taxon>
        <taxon>Vibrionales</taxon>
        <taxon>Vibrionaceae</taxon>
        <taxon>Vibrio</taxon>
    </lineage>
</organism>
<feature type="region of interest" description="Disordered" evidence="1">
    <location>
        <begin position="59"/>
        <end position="78"/>
    </location>
</feature>
<dbReference type="Proteomes" id="UP000031672">
    <property type="component" value="Unassembled WGS sequence"/>
</dbReference>
<dbReference type="AlphaFoldDB" id="A0A0C2K4A7"/>
<evidence type="ECO:0000313" key="3">
    <source>
        <dbReference type="Proteomes" id="UP000031672"/>
    </source>
</evidence>
<gene>
    <name evidence="2" type="ORF">OJ16_12550</name>
</gene>
<sequence length="756" mass="86961">MHKLRWEHWLCFWVLWVSPLAFAAPVYTSPILNEANSLVDIVPKQARRLASDYLAQRTLTDHSDKSPSSISRDEADNRFRSPGATIDALKILADAEFNLGHPSLALLHLEDAKALTIQYKLPYLGLDVELHKIRLAWLSSGDAIKARQQLNQVEDAYKTVKNPELLAKGLKYTSAMLEAEIASKEGELVLANKLFDQLKPYVNSVKSSYVVISYHIAVGDHLLAHKQYNKALSEFLTAYWKAIGEDHGALLSKVNYRLGQLFYERRVLDKAITHLSQAADFYDNYNESPTLPAVLKLMGDIYYLQGKYNLALVQFFNAMDHERTLNNITNEIDIRISLSATYLQLVNFTLAEQYLERAEKLLTYKNTPKLQAYAYLLRAGLASHKKLSKETIDNAKKALKLSQEINDISIQKNAYRLINHGYELNKQYQTALTYLKKYNKLAMIEQQQLDLISEDAFRQQKDFVERAIHMEGMQQDLELTQAEHRKFQKIAFALFIIGSLLVLIVLRRGHVLRLQKEEISALNKNLFTHSRSGLRNLRMLNAKLPASLEASNDQFEKWYIGELIHEPLNDRLRFVMIDLPFLRNLHMQHGYIEGLKIEKEFGLYLREKIKSPARVYHFSDAQLLYIEPNSDRDNDPYDIVEKIQQWSDDFRPERTINRIVRVGVVDYPFLPRAYTALNDKELMDILLMATGAARTLSLQEHTSQWVYLRAIENAPAASLATGNVRKACKHAISQGLIKVHSSFNNEERLKKILKDD</sequence>
<evidence type="ECO:0000256" key="1">
    <source>
        <dbReference type="SAM" id="MobiDB-lite"/>
    </source>
</evidence>
<accession>A0A0C2K4A7</accession>
<evidence type="ECO:0000313" key="2">
    <source>
        <dbReference type="EMBL" id="KII76946.1"/>
    </source>
</evidence>